<evidence type="ECO:0000256" key="1">
    <source>
        <dbReference type="ARBA" id="ARBA00004429"/>
    </source>
</evidence>
<dbReference type="OrthoDB" id="7595530at2"/>
<keyword evidence="28" id="KW-1185">Reference proteome</keyword>
<feature type="transmembrane region" description="Helical" evidence="24">
    <location>
        <begin position="25"/>
        <end position="43"/>
    </location>
</feature>
<evidence type="ECO:0000256" key="5">
    <source>
        <dbReference type="ARBA" id="ARBA00022475"/>
    </source>
</evidence>
<feature type="binding site" evidence="21">
    <location>
        <position position="3"/>
    </location>
    <ligand>
        <name>substrate</name>
    </ligand>
</feature>
<evidence type="ECO:0000256" key="15">
    <source>
        <dbReference type="ARBA" id="ARBA00022989"/>
    </source>
</evidence>
<dbReference type="GO" id="GO:0004143">
    <property type="term" value="F:ATP-dependent diacylglycerol kinase activity"/>
    <property type="evidence" value="ECO:0007669"/>
    <property type="project" value="UniProtKB-EC"/>
</dbReference>
<dbReference type="EMBL" id="LJSX01000008">
    <property type="protein sequence ID" value="KPQ11373.1"/>
    <property type="molecule type" value="Genomic_DNA"/>
</dbReference>
<evidence type="ECO:0000256" key="19">
    <source>
        <dbReference type="ARBA" id="ARBA00023264"/>
    </source>
</evidence>
<evidence type="ECO:0000256" key="14">
    <source>
        <dbReference type="ARBA" id="ARBA00022842"/>
    </source>
</evidence>
<keyword evidence="18" id="KW-0594">Phospholipid biosynthesis</keyword>
<evidence type="ECO:0000256" key="22">
    <source>
        <dbReference type="PIRSR" id="PIRSR600829-3"/>
    </source>
</evidence>
<dbReference type="STRING" id="1653334.GA0071312_2951"/>
<evidence type="ECO:0000256" key="12">
    <source>
        <dbReference type="ARBA" id="ARBA00022777"/>
    </source>
</evidence>
<feature type="transmembrane region" description="Helical" evidence="24">
    <location>
        <begin position="90"/>
        <end position="111"/>
    </location>
</feature>
<dbReference type="InterPro" id="IPR033718">
    <property type="entry name" value="DAGK_prok"/>
</dbReference>
<keyword evidence="13 22" id="KW-0067">ATP-binding</keyword>
<comment type="function">
    <text evidence="24">Catalyzes the ATP-dependent phosphorylation of sn-l,2-diacylglycerol (DAG) to phosphatidic acid. Involved in the recycling of diacylglycerol produced as a by-product during membrane-derived oligosaccharide (MDO) biosynthesis.</text>
</comment>
<keyword evidence="6" id="KW-0444">Lipid biosynthesis</keyword>
<dbReference type="InterPro" id="IPR036945">
    <property type="entry name" value="DAGK_sf"/>
</dbReference>
<evidence type="ECO:0000313" key="26">
    <source>
        <dbReference type="EMBL" id="SCC81977.1"/>
    </source>
</evidence>
<keyword evidence="12 24" id="KW-0418">Kinase</keyword>
<comment type="subcellular location">
    <subcellularLocation>
        <location evidence="1 24">Cell inner membrane</location>
        <topology evidence="1 24">Multi-pass membrane protein</topology>
    </subcellularLocation>
</comment>
<keyword evidence="8 24" id="KW-0808">Transferase</keyword>
<dbReference type="GO" id="GO:0005886">
    <property type="term" value="C:plasma membrane"/>
    <property type="evidence" value="ECO:0007669"/>
    <property type="project" value="UniProtKB-SubCell"/>
</dbReference>
<evidence type="ECO:0000256" key="7">
    <source>
        <dbReference type="ARBA" id="ARBA00022519"/>
    </source>
</evidence>
<evidence type="ECO:0000256" key="4">
    <source>
        <dbReference type="ARBA" id="ARBA00017575"/>
    </source>
</evidence>
<dbReference type="PANTHER" id="PTHR34299:SF1">
    <property type="entry name" value="DIACYLGLYCEROL KINASE"/>
    <property type="match status" value="1"/>
</dbReference>
<evidence type="ECO:0000256" key="11">
    <source>
        <dbReference type="ARBA" id="ARBA00022741"/>
    </source>
</evidence>
<dbReference type="EMBL" id="FMBM01000002">
    <property type="protein sequence ID" value="SCC81977.1"/>
    <property type="molecule type" value="Genomic_DNA"/>
</dbReference>
<evidence type="ECO:0000256" key="3">
    <source>
        <dbReference type="ARBA" id="ARBA00012133"/>
    </source>
</evidence>
<comment type="cofactor">
    <cofactor evidence="23">
        <name>Mg(2+)</name>
        <dbReference type="ChEBI" id="CHEBI:18420"/>
    </cofactor>
    <text evidence="23">Mn(2+), Zn(2+), Cd(2+) and Co(2+) support activity to lesser extents.</text>
</comment>
<comment type="caution">
    <text evidence="24">Lacks conserved residue(s) required for the propagation of feature annotation.</text>
</comment>
<evidence type="ECO:0000256" key="20">
    <source>
        <dbReference type="PIRSR" id="PIRSR600829-1"/>
    </source>
</evidence>
<dbReference type="GO" id="GO:0005524">
    <property type="term" value="F:ATP binding"/>
    <property type="evidence" value="ECO:0007669"/>
    <property type="project" value="UniProtKB-KW"/>
</dbReference>
<dbReference type="RefSeq" id="WP_074445558.1">
    <property type="nucleotide sequence ID" value="NZ_FMBM01000002.1"/>
</dbReference>
<accession>A0A0P8BP40</accession>
<gene>
    <name evidence="25" type="primary">dgkA</name>
    <name evidence="26" type="ORF">GA0071312_2951</name>
    <name evidence="25" type="ORF">HLUCCO17_06970</name>
</gene>
<name>A0A0P8BP40_9HYPH</name>
<evidence type="ECO:0000313" key="25">
    <source>
        <dbReference type="EMBL" id="KPQ11373.1"/>
    </source>
</evidence>
<dbReference type="EC" id="2.7.1.107" evidence="3 24"/>
<protein>
    <recommendedName>
        <fullName evidence="4 24">Diacylglycerol kinase</fullName>
        <ecNumber evidence="3 24">2.7.1.107</ecNumber>
    </recommendedName>
</protein>
<feature type="binding site" evidence="22">
    <location>
        <begin position="88"/>
        <end position="89"/>
    </location>
    <ligand>
        <name>ATP</name>
        <dbReference type="ChEBI" id="CHEBI:30616"/>
    </ligand>
</feature>
<organism evidence="25 27">
    <name type="scientific">Saliniramus fredricksonii</name>
    <dbReference type="NCBI Taxonomy" id="1653334"/>
    <lineage>
        <taxon>Bacteria</taxon>
        <taxon>Pseudomonadati</taxon>
        <taxon>Pseudomonadota</taxon>
        <taxon>Alphaproteobacteria</taxon>
        <taxon>Hyphomicrobiales</taxon>
        <taxon>Salinarimonadaceae</taxon>
        <taxon>Saliniramus</taxon>
    </lineage>
</organism>
<keyword evidence="7 24" id="KW-0997">Cell inner membrane</keyword>
<dbReference type="Proteomes" id="UP000050497">
    <property type="component" value="Unassembled WGS sequence"/>
</dbReference>
<keyword evidence="17 24" id="KW-0472">Membrane</keyword>
<comment type="similarity">
    <text evidence="2 24">Belongs to the bacterial diacylglycerol kinase family.</text>
</comment>
<evidence type="ECO:0000256" key="9">
    <source>
        <dbReference type="ARBA" id="ARBA00022692"/>
    </source>
</evidence>
<proteinExistence type="inferred from homology"/>
<feature type="active site" description="Proton acceptor" evidence="20">
    <location>
        <position position="63"/>
    </location>
</feature>
<reference evidence="26 28" key="2">
    <citation type="submission" date="2016-08" db="EMBL/GenBank/DDBJ databases">
        <authorList>
            <person name="Varghese N."/>
            <person name="Submissions Spin"/>
        </authorList>
    </citation>
    <scope>NUCLEOTIDE SEQUENCE [LARGE SCALE GENOMIC DNA]</scope>
    <source>
        <strain evidence="26 28">HL-109</strain>
    </source>
</reference>
<dbReference type="Pfam" id="PF01219">
    <property type="entry name" value="DAGK_prokar"/>
    <property type="match status" value="1"/>
</dbReference>
<keyword evidence="10 23" id="KW-0479">Metal-binding</keyword>
<keyword evidence="19 24" id="KW-1208">Phospholipid metabolism</keyword>
<evidence type="ECO:0000256" key="18">
    <source>
        <dbReference type="ARBA" id="ARBA00023209"/>
    </source>
</evidence>
<evidence type="ECO:0000256" key="8">
    <source>
        <dbReference type="ARBA" id="ARBA00022679"/>
    </source>
</evidence>
<dbReference type="Proteomes" id="UP000182800">
    <property type="component" value="Unassembled WGS sequence"/>
</dbReference>
<evidence type="ECO:0000256" key="17">
    <source>
        <dbReference type="ARBA" id="ARBA00023136"/>
    </source>
</evidence>
<feature type="binding site" evidence="23">
    <location>
        <position position="22"/>
    </location>
    <ligand>
        <name>a divalent metal cation</name>
        <dbReference type="ChEBI" id="CHEBI:60240"/>
    </ligand>
</feature>
<evidence type="ECO:0000256" key="10">
    <source>
        <dbReference type="ARBA" id="ARBA00022723"/>
    </source>
</evidence>
<keyword evidence="14 23" id="KW-0460">Magnesium</keyword>
<dbReference type="GO" id="GO:0006654">
    <property type="term" value="P:phosphatidic acid biosynthetic process"/>
    <property type="evidence" value="ECO:0007669"/>
    <property type="project" value="InterPro"/>
</dbReference>
<dbReference type="InterPro" id="IPR000829">
    <property type="entry name" value="DAGK"/>
</dbReference>
<evidence type="ECO:0000256" key="2">
    <source>
        <dbReference type="ARBA" id="ARBA00005967"/>
    </source>
</evidence>
<comment type="caution">
    <text evidence="25">The sequence shown here is derived from an EMBL/GenBank/DDBJ whole genome shotgun (WGS) entry which is preliminary data.</text>
</comment>
<feature type="binding site" evidence="21">
    <location>
        <position position="92"/>
    </location>
    <ligand>
        <name>substrate</name>
    </ligand>
</feature>
<dbReference type="Gene3D" id="1.10.287.3610">
    <property type="match status" value="1"/>
</dbReference>
<feature type="binding site" evidence="23">
    <location>
        <position position="70"/>
    </location>
    <ligand>
        <name>a divalent metal cation</name>
        <dbReference type="ChEBI" id="CHEBI:60240"/>
    </ligand>
</feature>
<evidence type="ECO:0000256" key="21">
    <source>
        <dbReference type="PIRSR" id="PIRSR600829-2"/>
    </source>
</evidence>
<dbReference type="CDD" id="cd14264">
    <property type="entry name" value="DAGK_IM"/>
    <property type="match status" value="1"/>
</dbReference>
<feature type="binding site" evidence="22">
    <location>
        <position position="22"/>
    </location>
    <ligand>
        <name>ATP</name>
        <dbReference type="ChEBI" id="CHEBI:30616"/>
    </ligand>
</feature>
<keyword evidence="16 24" id="KW-0443">Lipid metabolism</keyword>
<evidence type="ECO:0000313" key="28">
    <source>
        <dbReference type="Proteomes" id="UP000182800"/>
    </source>
</evidence>
<comment type="catalytic activity">
    <reaction evidence="24">
        <text>a 1,2-diacyl-sn-glycerol + ATP = a 1,2-diacyl-sn-glycero-3-phosphate + ADP + H(+)</text>
        <dbReference type="Rhea" id="RHEA:10272"/>
        <dbReference type="ChEBI" id="CHEBI:15378"/>
        <dbReference type="ChEBI" id="CHEBI:17815"/>
        <dbReference type="ChEBI" id="CHEBI:30616"/>
        <dbReference type="ChEBI" id="CHEBI:58608"/>
        <dbReference type="ChEBI" id="CHEBI:456216"/>
        <dbReference type="EC" id="2.7.1.107"/>
    </reaction>
</comment>
<keyword evidence="11 22" id="KW-0547">Nucleotide-binding</keyword>
<keyword evidence="15 24" id="KW-1133">Transmembrane helix</keyword>
<feature type="binding site" evidence="22">
    <location>
        <position position="3"/>
    </location>
    <ligand>
        <name>ATP</name>
        <dbReference type="ChEBI" id="CHEBI:30616"/>
    </ligand>
</feature>
<keyword evidence="5" id="KW-1003">Cell membrane</keyword>
<feature type="binding site" evidence="21">
    <location>
        <position position="63"/>
    </location>
    <ligand>
        <name>substrate</name>
    </ligand>
</feature>
<keyword evidence="9 24" id="KW-0812">Transmembrane</keyword>
<dbReference type="PANTHER" id="PTHR34299">
    <property type="entry name" value="DIACYLGLYCEROL KINASE"/>
    <property type="match status" value="1"/>
</dbReference>
<dbReference type="AlphaFoldDB" id="A0A0P8BP40"/>
<sequence length="118" mass="12864">MNRLKRAAFSSLAGLRFNLRSEESFRQEAIILVLCLVLGFFIAPNAAWYVAMIGSLVLVMVTELLNTAIERLSDHVTPDFHPRIGAVKDSASAAVFLAIVLAGIVWLTALAERLGLLP</sequence>
<feature type="binding site" evidence="22">
    <location>
        <position position="70"/>
    </location>
    <ligand>
        <name>ATP</name>
        <dbReference type="ChEBI" id="CHEBI:30616"/>
    </ligand>
</feature>
<dbReference type="GO" id="GO:0046872">
    <property type="term" value="F:metal ion binding"/>
    <property type="evidence" value="ECO:0007669"/>
    <property type="project" value="UniProtKB-KW"/>
</dbReference>
<evidence type="ECO:0000256" key="16">
    <source>
        <dbReference type="ARBA" id="ARBA00023098"/>
    </source>
</evidence>
<reference evidence="25 27" key="1">
    <citation type="submission" date="2015-09" db="EMBL/GenBank/DDBJ databases">
        <title>Identification and resolution of microdiversity through metagenomic sequencing of parallel consortia.</title>
        <authorList>
            <person name="Nelson W.C."/>
            <person name="Romine M.F."/>
            <person name="Lindemann S.R."/>
        </authorList>
    </citation>
    <scope>NUCLEOTIDE SEQUENCE [LARGE SCALE GENOMIC DNA]</scope>
    <source>
        <strain evidence="25">HL-109</strain>
    </source>
</reference>
<evidence type="ECO:0000256" key="6">
    <source>
        <dbReference type="ARBA" id="ARBA00022516"/>
    </source>
</evidence>
<evidence type="ECO:0000313" key="27">
    <source>
        <dbReference type="Proteomes" id="UP000050497"/>
    </source>
</evidence>
<evidence type="ECO:0000256" key="23">
    <source>
        <dbReference type="PIRSR" id="PIRSR600829-4"/>
    </source>
</evidence>
<evidence type="ECO:0000256" key="13">
    <source>
        <dbReference type="ARBA" id="ARBA00022840"/>
    </source>
</evidence>
<evidence type="ECO:0000256" key="24">
    <source>
        <dbReference type="RuleBase" id="RU363065"/>
    </source>
</evidence>